<gene>
    <name evidence="2" type="ORF">F1188_19640</name>
</gene>
<reference evidence="2 3" key="1">
    <citation type="submission" date="2019-09" db="EMBL/GenBank/DDBJ databases">
        <title>Genome sequence of Roseospira marina, one of the more divergent members of the non-sulfur purple photosynthetic bacterial family, the Rhodospirillaceae.</title>
        <authorList>
            <person name="Meyer T."/>
            <person name="Kyndt J."/>
        </authorList>
    </citation>
    <scope>NUCLEOTIDE SEQUENCE [LARGE SCALE GENOMIC DNA]</scope>
    <source>
        <strain evidence="2 3">DSM 15113</strain>
    </source>
</reference>
<comment type="caution">
    <text evidence="2">The sequence shown here is derived from an EMBL/GenBank/DDBJ whole genome shotgun (WGS) entry which is preliminary data.</text>
</comment>
<name>A0A5M6I6Z8_9PROT</name>
<evidence type="ECO:0000256" key="1">
    <source>
        <dbReference type="SAM" id="MobiDB-lite"/>
    </source>
</evidence>
<keyword evidence="3" id="KW-1185">Reference proteome</keyword>
<dbReference type="AlphaFoldDB" id="A0A5M6I6Z8"/>
<accession>A0A5M6I6Z8</accession>
<evidence type="ECO:0000313" key="3">
    <source>
        <dbReference type="Proteomes" id="UP000324065"/>
    </source>
</evidence>
<dbReference type="EMBL" id="VWPJ01000035">
    <property type="protein sequence ID" value="KAA5603489.1"/>
    <property type="molecule type" value="Genomic_DNA"/>
</dbReference>
<dbReference type="RefSeq" id="WP_150064153.1">
    <property type="nucleotide sequence ID" value="NZ_JACHII010000014.1"/>
</dbReference>
<dbReference type="Proteomes" id="UP000324065">
    <property type="component" value="Unassembled WGS sequence"/>
</dbReference>
<evidence type="ECO:0000313" key="2">
    <source>
        <dbReference type="EMBL" id="KAA5603489.1"/>
    </source>
</evidence>
<organism evidence="2 3">
    <name type="scientific">Roseospira marina</name>
    <dbReference type="NCBI Taxonomy" id="140057"/>
    <lineage>
        <taxon>Bacteria</taxon>
        <taxon>Pseudomonadati</taxon>
        <taxon>Pseudomonadota</taxon>
        <taxon>Alphaproteobacteria</taxon>
        <taxon>Rhodospirillales</taxon>
        <taxon>Rhodospirillaceae</taxon>
        <taxon>Roseospira</taxon>
    </lineage>
</organism>
<feature type="region of interest" description="Disordered" evidence="1">
    <location>
        <begin position="1"/>
        <end position="24"/>
    </location>
</feature>
<proteinExistence type="predicted"/>
<protein>
    <submittedName>
        <fullName evidence="2">Uncharacterized protein</fullName>
    </submittedName>
</protein>
<sequence>MRDRSEQKPVVPKPARPRPKAWTHQGELKELIGQKVEIELAVGGDLRQRVGFLLAADPYTIKLRLSGNRTGEVRTFFKSALLDYRVVE</sequence>